<dbReference type="EMBL" id="VCKX01000114">
    <property type="protein sequence ID" value="TMR29724.1"/>
    <property type="molecule type" value="Genomic_DNA"/>
</dbReference>
<keyword evidence="3" id="KW-1185">Reference proteome</keyword>
<dbReference type="Gene3D" id="3.40.50.1820">
    <property type="entry name" value="alpha/beta hydrolase"/>
    <property type="match status" value="1"/>
</dbReference>
<accession>A0A5S4GB30</accession>
<proteinExistence type="predicted"/>
<protein>
    <recommendedName>
        <fullName evidence="1">Peptidase S33 tripeptidyl aminopeptidase-like C-terminal domain-containing protein</fullName>
    </recommendedName>
</protein>
<dbReference type="AlphaFoldDB" id="A0A5S4GB30"/>
<dbReference type="Pfam" id="PF08386">
    <property type="entry name" value="Abhydrolase_4"/>
    <property type="match status" value="1"/>
</dbReference>
<name>A0A5S4GB30_9ACTN</name>
<organism evidence="2 3">
    <name type="scientific">Nonomuraea zeae</name>
    <dbReference type="NCBI Taxonomy" id="1642303"/>
    <lineage>
        <taxon>Bacteria</taxon>
        <taxon>Bacillati</taxon>
        <taxon>Actinomycetota</taxon>
        <taxon>Actinomycetes</taxon>
        <taxon>Streptosporangiales</taxon>
        <taxon>Streptosporangiaceae</taxon>
        <taxon>Nonomuraea</taxon>
    </lineage>
</organism>
<comment type="caution">
    <text evidence="2">The sequence shown here is derived from an EMBL/GenBank/DDBJ whole genome shotgun (WGS) entry which is preliminary data.</text>
</comment>
<evidence type="ECO:0000259" key="1">
    <source>
        <dbReference type="Pfam" id="PF08386"/>
    </source>
</evidence>
<sequence length="73" mass="7894">MLPVPDCAAQVHQPALIIATRHDRSVPFAHAESLAAAMPNGELVDARADSHLIWFGPGYPRVAARIRHFLTAA</sequence>
<dbReference type="InterPro" id="IPR013595">
    <property type="entry name" value="Pept_S33_TAP-like_C"/>
</dbReference>
<reference evidence="2 3" key="1">
    <citation type="submission" date="2019-05" db="EMBL/GenBank/DDBJ databases">
        <title>Draft genome sequence of Nonomuraea zeae DSM 100528.</title>
        <authorList>
            <person name="Saricaoglu S."/>
            <person name="Isik K."/>
        </authorList>
    </citation>
    <scope>NUCLEOTIDE SEQUENCE [LARGE SCALE GENOMIC DNA]</scope>
    <source>
        <strain evidence="2 3">DSM 100528</strain>
    </source>
</reference>
<dbReference type="OrthoDB" id="3249793at2"/>
<evidence type="ECO:0000313" key="2">
    <source>
        <dbReference type="EMBL" id="TMR29724.1"/>
    </source>
</evidence>
<dbReference type="SUPFAM" id="SSF53474">
    <property type="entry name" value="alpha/beta-Hydrolases"/>
    <property type="match status" value="1"/>
</dbReference>
<feature type="domain" description="Peptidase S33 tripeptidyl aminopeptidase-like C-terminal" evidence="1">
    <location>
        <begin position="9"/>
        <end position="71"/>
    </location>
</feature>
<dbReference type="RefSeq" id="WP_138693454.1">
    <property type="nucleotide sequence ID" value="NZ_JBHSAZ010000046.1"/>
</dbReference>
<gene>
    <name evidence="2" type="ORF">ETD85_31550</name>
</gene>
<evidence type="ECO:0000313" key="3">
    <source>
        <dbReference type="Proteomes" id="UP000306628"/>
    </source>
</evidence>
<dbReference type="Proteomes" id="UP000306628">
    <property type="component" value="Unassembled WGS sequence"/>
</dbReference>
<dbReference type="InterPro" id="IPR029058">
    <property type="entry name" value="AB_hydrolase_fold"/>
</dbReference>